<dbReference type="Pfam" id="PF05309">
    <property type="entry name" value="TraE"/>
    <property type="match status" value="1"/>
</dbReference>
<proteinExistence type="predicted"/>
<evidence type="ECO:0000313" key="3">
    <source>
        <dbReference type="Proteomes" id="UP001199322"/>
    </source>
</evidence>
<keyword evidence="1" id="KW-1133">Transmembrane helix</keyword>
<dbReference type="AlphaFoldDB" id="A0AAW4QBR8"/>
<feature type="transmembrane region" description="Helical" evidence="1">
    <location>
        <begin position="19"/>
        <end position="37"/>
    </location>
</feature>
<accession>A0AAW4QBR8</accession>
<evidence type="ECO:0000256" key="1">
    <source>
        <dbReference type="SAM" id="Phobius"/>
    </source>
</evidence>
<keyword evidence="1" id="KW-0812">Transmembrane</keyword>
<protein>
    <submittedName>
        <fullName evidence="2">Type IV conjugative transfer system protein TraE</fullName>
    </submittedName>
</protein>
<dbReference type="EMBL" id="QGBI01000029">
    <property type="protein sequence ID" value="MBX3892767.1"/>
    <property type="molecule type" value="Genomic_DNA"/>
</dbReference>
<evidence type="ECO:0000313" key="2">
    <source>
        <dbReference type="EMBL" id="MBX3892767.1"/>
    </source>
</evidence>
<name>A0AAW4QBR8_RALPI</name>
<gene>
    <name evidence="2" type="ORF">DEE74_23145</name>
</gene>
<dbReference type="Proteomes" id="UP001199322">
    <property type="component" value="Unassembled WGS sequence"/>
</dbReference>
<reference evidence="2" key="1">
    <citation type="submission" date="2018-06" db="EMBL/GenBank/DDBJ databases">
        <authorList>
            <person name="O'Rourke A."/>
        </authorList>
    </citation>
    <scope>NUCLEOTIDE SEQUENCE</scope>
    <source>
        <strain evidence="2">132550021-3</strain>
    </source>
</reference>
<dbReference type="RefSeq" id="WP_028229041.1">
    <property type="nucleotide sequence ID" value="NZ_QGAQ01000026.1"/>
</dbReference>
<keyword evidence="1" id="KW-0472">Membrane</keyword>
<sequence>MSPDNAINERDSLKGQVRFLRSVVIGLIGLNVALLGLEAYTLMTAKEIVVPPEVRRPYEIGSNYANSDYLLDMAGYVLDKVKTVTPETVDYNNKVILKMAHPDGYGALKTMLDAAALRVKQDRVTTVWIPRNEKVNERAMTVEVSGQLKTFITDKLTSQLDKAYLVQFSVTTSGRLYVLKVEEVVKRDSAAKPAAAQP</sequence>
<dbReference type="InterPro" id="IPR007973">
    <property type="entry name" value="Pilus_assembly_TraE"/>
</dbReference>
<comment type="caution">
    <text evidence="2">The sequence shown here is derived from an EMBL/GenBank/DDBJ whole genome shotgun (WGS) entry which is preliminary data.</text>
</comment>
<organism evidence="2 3">
    <name type="scientific">Ralstonia pickettii</name>
    <name type="common">Burkholderia pickettii</name>
    <dbReference type="NCBI Taxonomy" id="329"/>
    <lineage>
        <taxon>Bacteria</taxon>
        <taxon>Pseudomonadati</taxon>
        <taxon>Pseudomonadota</taxon>
        <taxon>Betaproteobacteria</taxon>
        <taxon>Burkholderiales</taxon>
        <taxon>Burkholderiaceae</taxon>
        <taxon>Ralstonia</taxon>
    </lineage>
</organism>